<dbReference type="AlphaFoldDB" id="A0A4Y8DFS8"/>
<dbReference type="OrthoDB" id="10368507at2759"/>
<evidence type="ECO:0000313" key="2">
    <source>
        <dbReference type="EMBL" id="TEY81664.1"/>
    </source>
</evidence>
<sequence>MKTGTFVFSLSVLSTLTAALPAPKAGPAIENSNTKRFVPTIIQYKDYTEDTSNDNSKRFIPPIIQYKDYTEDESDDKSKRFVPTIIPYKDYAEDASDEKA</sequence>
<evidence type="ECO:0000256" key="1">
    <source>
        <dbReference type="SAM" id="SignalP"/>
    </source>
</evidence>
<reference evidence="2 3" key="1">
    <citation type="submission" date="2017-11" db="EMBL/GenBank/DDBJ databases">
        <title>Comparative genomics of Botrytis spp.</title>
        <authorList>
            <person name="Valero-Jimenez C.A."/>
            <person name="Tapia P."/>
            <person name="Veloso J."/>
            <person name="Silva-Moreno E."/>
            <person name="Staats M."/>
            <person name="Valdes J.H."/>
            <person name="Van Kan J.A.L."/>
        </authorList>
    </citation>
    <scope>NUCLEOTIDE SEQUENCE [LARGE SCALE GENOMIC DNA]</scope>
    <source>
        <strain evidence="2 3">MUCL2830</strain>
    </source>
</reference>
<comment type="caution">
    <text evidence="2">The sequence shown here is derived from an EMBL/GenBank/DDBJ whole genome shotgun (WGS) entry which is preliminary data.</text>
</comment>
<keyword evidence="3" id="KW-1185">Reference proteome</keyword>
<dbReference type="Proteomes" id="UP000297299">
    <property type="component" value="Unassembled WGS sequence"/>
</dbReference>
<organism evidence="2 3">
    <name type="scientific">Botryotinia calthae</name>
    <dbReference type="NCBI Taxonomy" id="38488"/>
    <lineage>
        <taxon>Eukaryota</taxon>
        <taxon>Fungi</taxon>
        <taxon>Dikarya</taxon>
        <taxon>Ascomycota</taxon>
        <taxon>Pezizomycotina</taxon>
        <taxon>Leotiomycetes</taxon>
        <taxon>Helotiales</taxon>
        <taxon>Sclerotiniaceae</taxon>
        <taxon>Botryotinia</taxon>
    </lineage>
</organism>
<proteinExistence type="predicted"/>
<name>A0A4Y8DFS8_9HELO</name>
<keyword evidence="1" id="KW-0732">Signal</keyword>
<feature type="signal peptide" evidence="1">
    <location>
        <begin position="1"/>
        <end position="19"/>
    </location>
</feature>
<feature type="chain" id="PRO_5021227097" evidence="1">
    <location>
        <begin position="20"/>
        <end position="100"/>
    </location>
</feature>
<protein>
    <submittedName>
        <fullName evidence="2">Uncharacterized protein</fullName>
    </submittedName>
</protein>
<accession>A0A4Y8DFS8</accession>
<dbReference type="EMBL" id="PHWZ01000032">
    <property type="protein sequence ID" value="TEY81664.1"/>
    <property type="molecule type" value="Genomic_DNA"/>
</dbReference>
<dbReference type="STRING" id="38488.A0A4Y8DFS8"/>
<gene>
    <name evidence="2" type="ORF">BOTCAL_0032g00060</name>
</gene>
<evidence type="ECO:0000313" key="3">
    <source>
        <dbReference type="Proteomes" id="UP000297299"/>
    </source>
</evidence>